<keyword evidence="2" id="KW-1185">Reference proteome</keyword>
<comment type="caution">
    <text evidence="1">The sequence shown here is derived from an EMBL/GenBank/DDBJ whole genome shotgun (WGS) entry which is preliminary data.</text>
</comment>
<sequence length="150" mass="17751">MRGMSFLVPNQYDSVLAKILEGILLEDYIWKIDEDEILLSRNGDFKDLFETHILKGQEFRKTVDTNSYLVIFANIQGYFSLENHKDLETYQDFLNSTCQIVILICDTIYVEIYAKDRKIIEKIKFNAEYYGFEEVEYITDENDGRTSLHF</sequence>
<reference evidence="1 2" key="1">
    <citation type="submission" date="2024-03" db="EMBL/GenBank/DDBJ databases">
        <title>Human intestinal bacterial collection.</title>
        <authorList>
            <person name="Pauvert C."/>
            <person name="Hitch T.C.A."/>
            <person name="Clavel T."/>
        </authorList>
    </citation>
    <scope>NUCLEOTIDE SEQUENCE [LARGE SCALE GENOMIC DNA]</scope>
    <source>
        <strain evidence="1 2">CLA-JM-H44</strain>
    </source>
</reference>
<proteinExistence type="predicted"/>
<organism evidence="1 2">
    <name type="scientific">Solibaculum intestinale</name>
    <dbReference type="NCBI Taxonomy" id="3133165"/>
    <lineage>
        <taxon>Bacteria</taxon>
        <taxon>Bacillati</taxon>
        <taxon>Bacillota</taxon>
        <taxon>Clostridia</taxon>
        <taxon>Eubacteriales</taxon>
        <taxon>Oscillospiraceae</taxon>
        <taxon>Solibaculum</taxon>
    </lineage>
</organism>
<dbReference type="Proteomes" id="UP001489509">
    <property type="component" value="Unassembled WGS sequence"/>
</dbReference>
<accession>A0ABV1E3D1</accession>
<dbReference type="EMBL" id="JBBMFD010000049">
    <property type="protein sequence ID" value="MEQ2441818.1"/>
    <property type="molecule type" value="Genomic_DNA"/>
</dbReference>
<name>A0ABV1E3D1_9FIRM</name>
<dbReference type="InterPro" id="IPR020216">
    <property type="entry name" value="Uncharacterised_YncE"/>
</dbReference>
<protein>
    <submittedName>
        <fullName evidence="1">DUF2691 family protein</fullName>
    </submittedName>
</protein>
<gene>
    <name evidence="1" type="ORF">WMO26_13355</name>
</gene>
<evidence type="ECO:0000313" key="2">
    <source>
        <dbReference type="Proteomes" id="UP001489509"/>
    </source>
</evidence>
<dbReference type="Pfam" id="PF10903">
    <property type="entry name" value="DUF2691"/>
    <property type="match status" value="1"/>
</dbReference>
<evidence type="ECO:0000313" key="1">
    <source>
        <dbReference type="EMBL" id="MEQ2441818.1"/>
    </source>
</evidence>
<dbReference type="RefSeq" id="WP_349221127.1">
    <property type="nucleotide sequence ID" value="NZ_JBBMFD010000049.1"/>
</dbReference>